<accession>A0A1B0DHB2</accession>
<dbReference type="VEuPathDB" id="VectorBase:PPAPM1_003249"/>
<name>A0A1B0DHB2_PHLPP</name>
<evidence type="ECO:0000313" key="2">
    <source>
        <dbReference type="EnsemblMetazoa" id="PPAI007546-PA"/>
    </source>
</evidence>
<feature type="compositionally biased region" description="Acidic residues" evidence="1">
    <location>
        <begin position="63"/>
        <end position="72"/>
    </location>
</feature>
<dbReference type="Proteomes" id="UP000092462">
    <property type="component" value="Unassembled WGS sequence"/>
</dbReference>
<dbReference type="AlphaFoldDB" id="A0A1B0DHB2"/>
<dbReference type="InterPro" id="IPR016024">
    <property type="entry name" value="ARM-type_fold"/>
</dbReference>
<dbReference type="PANTHER" id="PTHR21696:SF2">
    <property type="entry name" value="PROTEIN UNC-79 HOMOLOG"/>
    <property type="match status" value="1"/>
</dbReference>
<proteinExistence type="predicted"/>
<protein>
    <submittedName>
        <fullName evidence="2">Uncharacterized protein</fullName>
    </submittedName>
</protein>
<dbReference type="SUPFAM" id="SSF48371">
    <property type="entry name" value="ARM repeat"/>
    <property type="match status" value="1"/>
</dbReference>
<evidence type="ECO:0000313" key="3">
    <source>
        <dbReference type="Proteomes" id="UP000092462"/>
    </source>
</evidence>
<keyword evidence="3" id="KW-1185">Reference proteome</keyword>
<sequence length="276" mass="30595">MTATVETVSEQLDLAAIMPSEKVVTAVARSVTLSDADVATATVQVAKPNLVGPGSEGDRSGDGEDGGDELEDGEDFWHTSVGKFKFALDSLPQQLQYIHQLLKELPNIEKPDILYHMLQCLNILALHGDALSKAARDQRGFFIWCQENLIIKNLWDLCNAEHSHICESGVPLLLHCITLPHGSDVFWRIVQEAFHDSDWRVRFTAVERVTVITRFMDSTPLRSEVGLQTALATAFCHLIASMDDINVHVAQRANLTKKCNKELHTSEIGNISVLLK</sequence>
<dbReference type="InterPro" id="IPR024855">
    <property type="entry name" value="UNC79"/>
</dbReference>
<organism evidence="2 3">
    <name type="scientific">Phlebotomus papatasi</name>
    <name type="common">Sandfly</name>
    <dbReference type="NCBI Taxonomy" id="29031"/>
    <lineage>
        <taxon>Eukaryota</taxon>
        <taxon>Metazoa</taxon>
        <taxon>Ecdysozoa</taxon>
        <taxon>Arthropoda</taxon>
        <taxon>Hexapoda</taxon>
        <taxon>Insecta</taxon>
        <taxon>Pterygota</taxon>
        <taxon>Neoptera</taxon>
        <taxon>Endopterygota</taxon>
        <taxon>Diptera</taxon>
        <taxon>Nematocera</taxon>
        <taxon>Psychodoidea</taxon>
        <taxon>Psychodidae</taxon>
        <taxon>Phlebotomus</taxon>
        <taxon>Phlebotomus</taxon>
    </lineage>
</organism>
<dbReference type="EnsemblMetazoa" id="PPAI007546-RA">
    <property type="protein sequence ID" value="PPAI007546-PA"/>
    <property type="gene ID" value="PPAI007546"/>
</dbReference>
<dbReference type="VEuPathDB" id="VectorBase:PPAI007546"/>
<evidence type="ECO:0000256" key="1">
    <source>
        <dbReference type="SAM" id="MobiDB-lite"/>
    </source>
</evidence>
<feature type="region of interest" description="Disordered" evidence="1">
    <location>
        <begin position="47"/>
        <end position="72"/>
    </location>
</feature>
<dbReference type="EMBL" id="AJVK01060885">
    <property type="status" value="NOT_ANNOTATED_CDS"/>
    <property type="molecule type" value="Genomic_DNA"/>
</dbReference>
<dbReference type="PANTHER" id="PTHR21696">
    <property type="entry name" value="PROTEIN UNC-79 HOMOLOG"/>
    <property type="match status" value="1"/>
</dbReference>
<reference evidence="2" key="1">
    <citation type="submission" date="2022-08" db="UniProtKB">
        <authorList>
            <consortium name="EnsemblMetazoa"/>
        </authorList>
    </citation>
    <scope>IDENTIFICATION</scope>
    <source>
        <strain evidence="2">Israel</strain>
    </source>
</reference>